<dbReference type="RefSeq" id="WP_261237706.1">
    <property type="nucleotide sequence ID" value="NZ_JAMXFA010000073.1"/>
</dbReference>
<dbReference type="EMBL" id="JAMXFA010000073">
    <property type="protein sequence ID" value="MCT7981543.1"/>
    <property type="molecule type" value="Genomic_DNA"/>
</dbReference>
<name>A0ABT2NFS7_9CYAN</name>
<dbReference type="Proteomes" id="UP001525961">
    <property type="component" value="Unassembled WGS sequence"/>
</dbReference>
<protein>
    <submittedName>
        <fullName evidence="1">Uncharacterized protein</fullName>
    </submittedName>
</protein>
<accession>A0ABT2NFS7</accession>
<comment type="caution">
    <text evidence="1">The sequence shown here is derived from an EMBL/GenBank/DDBJ whole genome shotgun (WGS) entry which is preliminary data.</text>
</comment>
<evidence type="ECO:0000313" key="2">
    <source>
        <dbReference type="Proteomes" id="UP001525961"/>
    </source>
</evidence>
<sequence>MNDSEAYNLYLSLTPSEKRQFEALSPTQQLQQLRSRSRDQVRIDPQTAYQIELFFRELPDAYKQAVGRLSDVRRVERLFELRDFADRHDGQLPEI</sequence>
<reference evidence="1 2" key="1">
    <citation type="journal article" date="2022" name="Front. Microbiol.">
        <title>High genomic differentiation and limited gene flow indicate recent cryptic speciation within the genus Laspinema (cyanobacteria).</title>
        <authorList>
            <person name="Stanojkovic A."/>
            <person name="Skoupy S."/>
            <person name="Skaloud P."/>
            <person name="Dvorak P."/>
        </authorList>
    </citation>
    <scope>NUCLEOTIDE SEQUENCE [LARGE SCALE GENOMIC DNA]</scope>
    <source>
        <strain evidence="1 2">D3b</strain>
    </source>
</reference>
<gene>
    <name evidence="1" type="ORF">NG792_27860</name>
</gene>
<evidence type="ECO:0000313" key="1">
    <source>
        <dbReference type="EMBL" id="MCT7981543.1"/>
    </source>
</evidence>
<proteinExistence type="predicted"/>
<keyword evidence="2" id="KW-1185">Reference proteome</keyword>
<organism evidence="1 2">
    <name type="scientific">Laspinema olomoucense D3b</name>
    <dbReference type="NCBI Taxonomy" id="2953688"/>
    <lineage>
        <taxon>Bacteria</taxon>
        <taxon>Bacillati</taxon>
        <taxon>Cyanobacteriota</taxon>
        <taxon>Cyanophyceae</taxon>
        <taxon>Oscillatoriophycideae</taxon>
        <taxon>Oscillatoriales</taxon>
        <taxon>Laspinemataceae</taxon>
        <taxon>Laspinema</taxon>
        <taxon>Laspinema olomoucense</taxon>
    </lineage>
</organism>